<dbReference type="InterPro" id="IPR036812">
    <property type="entry name" value="NAD(P)_OxRdtase_dom_sf"/>
</dbReference>
<evidence type="ECO:0000313" key="3">
    <source>
        <dbReference type="Proteomes" id="UP000469011"/>
    </source>
</evidence>
<dbReference type="Gene3D" id="3.20.20.100">
    <property type="entry name" value="NADP-dependent oxidoreductase domain"/>
    <property type="match status" value="1"/>
</dbReference>
<dbReference type="InterPro" id="IPR023210">
    <property type="entry name" value="NADP_OxRdtase_dom"/>
</dbReference>
<dbReference type="RefSeq" id="WP_163463098.1">
    <property type="nucleotide sequence ID" value="NZ_JAAAMG010000007.1"/>
</dbReference>
<dbReference type="Proteomes" id="UP000469011">
    <property type="component" value="Unassembled WGS sequence"/>
</dbReference>
<comment type="caution">
    <text evidence="2">The sequence shown here is derived from an EMBL/GenBank/DDBJ whole genome shotgun (WGS) entry which is preliminary data.</text>
</comment>
<dbReference type="AlphaFoldDB" id="A0A6N9T3R5"/>
<protein>
    <submittedName>
        <fullName evidence="2">Aldo/keto reductase</fullName>
    </submittedName>
</protein>
<gene>
    <name evidence="2" type="ORF">GTK09_10425</name>
</gene>
<accession>A0A6N9T3R5</accession>
<reference evidence="2 3" key="1">
    <citation type="submission" date="2020-01" db="EMBL/GenBank/DDBJ databases">
        <title>Jiella pacifica sp. nov.</title>
        <authorList>
            <person name="Xue Z."/>
            <person name="Zhu S."/>
            <person name="Chen J."/>
            <person name="Yang J."/>
        </authorList>
    </citation>
    <scope>NUCLEOTIDE SEQUENCE [LARGE SCALE GENOMIC DNA]</scope>
    <source>
        <strain evidence="2 3">40Bstr34</strain>
    </source>
</reference>
<organism evidence="2 3">
    <name type="scientific">Jiella pacifica</name>
    <dbReference type="NCBI Taxonomy" id="2696469"/>
    <lineage>
        <taxon>Bacteria</taxon>
        <taxon>Pseudomonadati</taxon>
        <taxon>Pseudomonadota</taxon>
        <taxon>Alphaproteobacteria</taxon>
        <taxon>Hyphomicrobiales</taxon>
        <taxon>Aurantimonadaceae</taxon>
        <taxon>Jiella</taxon>
    </lineage>
</organism>
<dbReference type="PANTHER" id="PTHR42686">
    <property type="entry name" value="GH17980P-RELATED"/>
    <property type="match status" value="1"/>
</dbReference>
<dbReference type="GO" id="GO:0005829">
    <property type="term" value="C:cytosol"/>
    <property type="evidence" value="ECO:0007669"/>
    <property type="project" value="TreeGrafter"/>
</dbReference>
<feature type="domain" description="NADP-dependent oxidoreductase" evidence="1">
    <location>
        <begin position="16"/>
        <end position="320"/>
    </location>
</feature>
<dbReference type="PANTHER" id="PTHR42686:SF1">
    <property type="entry name" value="GH17980P-RELATED"/>
    <property type="match status" value="1"/>
</dbReference>
<dbReference type="EMBL" id="JAAAMG010000007">
    <property type="protein sequence ID" value="NDW04845.1"/>
    <property type="molecule type" value="Genomic_DNA"/>
</dbReference>
<dbReference type="GO" id="GO:0016491">
    <property type="term" value="F:oxidoreductase activity"/>
    <property type="evidence" value="ECO:0007669"/>
    <property type="project" value="InterPro"/>
</dbReference>
<proteinExistence type="predicted"/>
<dbReference type="InterPro" id="IPR020471">
    <property type="entry name" value="AKR"/>
</dbReference>
<evidence type="ECO:0000313" key="2">
    <source>
        <dbReference type="EMBL" id="NDW04845.1"/>
    </source>
</evidence>
<dbReference type="SUPFAM" id="SSF51430">
    <property type="entry name" value="NAD(P)-linked oxidoreductase"/>
    <property type="match status" value="1"/>
</dbReference>
<name>A0A6N9T3R5_9HYPH</name>
<sequence length="325" mass="34771">MRKTEIGRTGVRVSKVAFGCASIGNLYRETPDEAAAAVLQAAWDAGITYFDTAPHYGRGLSEMRLGRFLIGRTGYTLSTKVGRVLSPAAAPILQADGFINPAQNDVRYDYSGDGIEESLEQSFERLGVTHADIVYVHDLGEYTHGAENARHQEAFFASGYERLVRLKERGRIGAFGLGVNECQVCLDVMDHGPIDVILLAGRLTLLDRSGERELVPRCLAARTSLVLGGVFNSGILATGPVAGATYDYGPAPLEVMEKVAALQADAGRHGLPLATAALHFASRHEAAAAILLGTAEPSILARNLDALATQLSPEAERWLDEVVVA</sequence>
<dbReference type="Pfam" id="PF00248">
    <property type="entry name" value="Aldo_ket_red"/>
    <property type="match status" value="1"/>
</dbReference>
<keyword evidence="3" id="KW-1185">Reference proteome</keyword>
<evidence type="ECO:0000259" key="1">
    <source>
        <dbReference type="Pfam" id="PF00248"/>
    </source>
</evidence>